<keyword evidence="2" id="KW-0472">Membrane</keyword>
<dbReference type="InterPro" id="IPR002347">
    <property type="entry name" value="SDR_fam"/>
</dbReference>
<protein>
    <submittedName>
        <fullName evidence="3">Uncharacterized protein</fullName>
    </submittedName>
</protein>
<dbReference type="GO" id="GO:0016491">
    <property type="term" value="F:oxidoreductase activity"/>
    <property type="evidence" value="ECO:0007669"/>
    <property type="project" value="UniProtKB-KW"/>
</dbReference>
<name>A0A7S4MHJ7_9EUKA</name>
<dbReference type="SUPFAM" id="SSF51735">
    <property type="entry name" value="NAD(P)-binding Rossmann-fold domains"/>
    <property type="match status" value="1"/>
</dbReference>
<dbReference type="AlphaFoldDB" id="A0A7S4MHJ7"/>
<keyword evidence="1" id="KW-0560">Oxidoreductase</keyword>
<dbReference type="Pfam" id="PF00106">
    <property type="entry name" value="adh_short"/>
    <property type="match status" value="1"/>
</dbReference>
<proteinExistence type="predicted"/>
<dbReference type="PANTHER" id="PTHR43157">
    <property type="entry name" value="PHOSPHATIDYLINOSITOL-GLYCAN BIOSYNTHESIS CLASS F PROTEIN-RELATED"/>
    <property type="match status" value="1"/>
</dbReference>
<evidence type="ECO:0000256" key="2">
    <source>
        <dbReference type="SAM" id="Phobius"/>
    </source>
</evidence>
<dbReference type="EMBL" id="HBKP01013703">
    <property type="protein sequence ID" value="CAE2222605.1"/>
    <property type="molecule type" value="Transcribed_RNA"/>
</dbReference>
<dbReference type="Gene3D" id="3.40.50.720">
    <property type="entry name" value="NAD(P)-binding Rossmann-like Domain"/>
    <property type="match status" value="1"/>
</dbReference>
<sequence length="342" mass="37314">MQLLLVVVIILVSAASLITLGIILVRNLSRTGKLFGRFVSARRTNVSGRVFVVTGANTGIGKDTAMDIASMGGKVYLLCRRMDSAAEAKCDIIQNTGNSYIETLYIDLSNFKSIKDCAEELERKEPNGIHVLINNAGLVTPNDTKIQNIMKIFVVNHLGPFLLTTLLLPLLKRGSSDGSNSRVVVVSSGAADLAALDLDRIDSPQCGSFRAYANSKLANLMYSNALARKLEHSGEHTVVVNAVHPGWVRSELDRNANAVIKTISRTLNRLMAKTSKEGAQTSVMLATDPHYAFISGKYFENCAESRVKNKMAYDTNAQEILWEKSQQLINNLCDYSVTAPSS</sequence>
<reference evidence="3" key="1">
    <citation type="submission" date="2021-01" db="EMBL/GenBank/DDBJ databases">
        <authorList>
            <person name="Corre E."/>
            <person name="Pelletier E."/>
            <person name="Niang G."/>
            <person name="Scheremetjew M."/>
            <person name="Finn R."/>
            <person name="Kale V."/>
            <person name="Holt S."/>
            <person name="Cochrane G."/>
            <person name="Meng A."/>
            <person name="Brown T."/>
            <person name="Cohen L."/>
        </authorList>
    </citation>
    <scope>NUCLEOTIDE SEQUENCE</scope>
    <source>
        <strain evidence="3">DIVA3 518/3/11/1/6</strain>
    </source>
</reference>
<organism evidence="3">
    <name type="scientific">Vannella robusta</name>
    <dbReference type="NCBI Taxonomy" id="1487602"/>
    <lineage>
        <taxon>Eukaryota</taxon>
        <taxon>Amoebozoa</taxon>
        <taxon>Discosea</taxon>
        <taxon>Flabellinia</taxon>
        <taxon>Vannellidae</taxon>
        <taxon>Vannella</taxon>
    </lineage>
</organism>
<evidence type="ECO:0000256" key="1">
    <source>
        <dbReference type="ARBA" id="ARBA00023002"/>
    </source>
</evidence>
<dbReference type="PRINTS" id="PR00081">
    <property type="entry name" value="GDHRDH"/>
</dbReference>
<evidence type="ECO:0000313" key="3">
    <source>
        <dbReference type="EMBL" id="CAE2222605.1"/>
    </source>
</evidence>
<dbReference type="InterPro" id="IPR036291">
    <property type="entry name" value="NAD(P)-bd_dom_sf"/>
</dbReference>
<keyword evidence="2" id="KW-1133">Transmembrane helix</keyword>
<dbReference type="PANTHER" id="PTHR43157:SF31">
    <property type="entry name" value="PHOSPHATIDYLINOSITOL-GLYCAN BIOSYNTHESIS CLASS F PROTEIN"/>
    <property type="match status" value="1"/>
</dbReference>
<keyword evidence="2" id="KW-0812">Transmembrane</keyword>
<feature type="transmembrane region" description="Helical" evidence="2">
    <location>
        <begin position="6"/>
        <end position="25"/>
    </location>
</feature>
<accession>A0A7S4MHJ7</accession>
<gene>
    <name evidence="3" type="ORF">VSP0166_LOCUS9748</name>
</gene>